<evidence type="ECO:0000256" key="1">
    <source>
        <dbReference type="SAM" id="MobiDB-lite"/>
    </source>
</evidence>
<sequence length="172" mass="18956">MRGSAVRVPRKTEEINGGDKVQCNKFVRTRRINVPAIALHFRVLARPPVRRARWRLQERKSHAGSKAILMRGLRRARGRPSRSVGNQDYKTANYKAKGLNEPRPPPPGQPRTHGKAPPRPLSPVASPYMKDGIGEHTSGAFPDPPRPIGSLPRKPCPDGANFLGATVTRDGL</sequence>
<keyword evidence="3" id="KW-1185">Reference proteome</keyword>
<reference evidence="2" key="1">
    <citation type="journal article" date="2023" name="Science">
        <title>Genome structures resolve the early diversification of teleost fishes.</title>
        <authorList>
            <person name="Parey E."/>
            <person name="Louis A."/>
            <person name="Montfort J."/>
            <person name="Bouchez O."/>
            <person name="Roques C."/>
            <person name="Iampietro C."/>
            <person name="Lluch J."/>
            <person name="Castinel A."/>
            <person name="Donnadieu C."/>
            <person name="Desvignes T."/>
            <person name="Floi Bucao C."/>
            <person name="Jouanno E."/>
            <person name="Wen M."/>
            <person name="Mejri S."/>
            <person name="Dirks R."/>
            <person name="Jansen H."/>
            <person name="Henkel C."/>
            <person name="Chen W.J."/>
            <person name="Zahm M."/>
            <person name="Cabau C."/>
            <person name="Klopp C."/>
            <person name="Thompson A.W."/>
            <person name="Robinson-Rechavi M."/>
            <person name="Braasch I."/>
            <person name="Lecointre G."/>
            <person name="Bobe J."/>
            <person name="Postlethwait J.H."/>
            <person name="Berthelot C."/>
            <person name="Roest Crollius H."/>
            <person name="Guiguen Y."/>
        </authorList>
    </citation>
    <scope>NUCLEOTIDE SEQUENCE</scope>
    <source>
        <strain evidence="2">WJC10195</strain>
    </source>
</reference>
<comment type="caution">
    <text evidence="2">The sequence shown here is derived from an EMBL/GenBank/DDBJ whole genome shotgun (WGS) entry which is preliminary data.</text>
</comment>
<organism evidence="2 3">
    <name type="scientific">Synaphobranchus kaupii</name>
    <name type="common">Kaup's arrowtooth eel</name>
    <dbReference type="NCBI Taxonomy" id="118154"/>
    <lineage>
        <taxon>Eukaryota</taxon>
        <taxon>Metazoa</taxon>
        <taxon>Chordata</taxon>
        <taxon>Craniata</taxon>
        <taxon>Vertebrata</taxon>
        <taxon>Euteleostomi</taxon>
        <taxon>Actinopterygii</taxon>
        <taxon>Neopterygii</taxon>
        <taxon>Teleostei</taxon>
        <taxon>Anguilliformes</taxon>
        <taxon>Synaphobranchidae</taxon>
        <taxon>Synaphobranchus</taxon>
    </lineage>
</organism>
<accession>A0A9Q1ETM5</accession>
<evidence type="ECO:0000313" key="2">
    <source>
        <dbReference type="EMBL" id="KAJ8344872.1"/>
    </source>
</evidence>
<feature type="region of interest" description="Disordered" evidence="1">
    <location>
        <begin position="72"/>
        <end position="172"/>
    </location>
</feature>
<protein>
    <submittedName>
        <fullName evidence="2">Uncharacterized protein</fullName>
    </submittedName>
</protein>
<dbReference type="Proteomes" id="UP001152622">
    <property type="component" value="Chromosome 12"/>
</dbReference>
<gene>
    <name evidence="2" type="ORF">SKAU_G00290650</name>
</gene>
<name>A0A9Q1ETM5_SYNKA</name>
<dbReference type="AlphaFoldDB" id="A0A9Q1ETM5"/>
<dbReference type="EMBL" id="JAINUF010000012">
    <property type="protein sequence ID" value="KAJ8344872.1"/>
    <property type="molecule type" value="Genomic_DNA"/>
</dbReference>
<evidence type="ECO:0000313" key="3">
    <source>
        <dbReference type="Proteomes" id="UP001152622"/>
    </source>
</evidence>
<proteinExistence type="predicted"/>